<gene>
    <name evidence="8" type="primary">hemC</name>
    <name evidence="11" type="ordered locus">Sulku_0873</name>
</gene>
<feature type="modified residue" description="S-(dipyrrolylmethanemethyl)cysteine" evidence="8">
    <location>
        <position position="241"/>
    </location>
</feature>
<comment type="miscellaneous">
    <text evidence="8">The porphobilinogen subunits are added to the dipyrromethane group.</text>
</comment>
<evidence type="ECO:0000313" key="11">
    <source>
        <dbReference type="EMBL" id="ADR33539.1"/>
    </source>
</evidence>
<keyword evidence="12" id="KW-1185">Reference proteome</keyword>
<dbReference type="PROSITE" id="PS00533">
    <property type="entry name" value="PORPHOBILINOGEN_DEAM"/>
    <property type="match status" value="1"/>
</dbReference>
<dbReference type="EMBL" id="CP002355">
    <property type="protein sequence ID" value="ADR33539.1"/>
    <property type="molecule type" value="Genomic_DNA"/>
</dbReference>
<comment type="subunit">
    <text evidence="4 8">Monomer.</text>
</comment>
<evidence type="ECO:0000256" key="7">
    <source>
        <dbReference type="ARBA" id="ARBA00048169"/>
    </source>
</evidence>
<evidence type="ECO:0000256" key="2">
    <source>
        <dbReference type="ARBA" id="ARBA00004735"/>
    </source>
</evidence>
<dbReference type="HOGENOM" id="CLU_019704_1_0_7"/>
<comment type="function">
    <text evidence="1 8">Tetrapolymerization of the monopyrrole PBG into the hydroxymethylbilane pre-uroporphyrinogen in several discrete steps.</text>
</comment>
<dbReference type="GO" id="GO:0005737">
    <property type="term" value="C:cytoplasm"/>
    <property type="evidence" value="ECO:0007669"/>
    <property type="project" value="UniProtKB-UniRule"/>
</dbReference>
<dbReference type="Pfam" id="PF03900">
    <property type="entry name" value="Porphobil_deamC"/>
    <property type="match status" value="1"/>
</dbReference>
<keyword evidence="6 8" id="KW-0627">Porphyrin biosynthesis</keyword>
<dbReference type="UniPathway" id="UPA00251">
    <property type="reaction ID" value="UER00319"/>
</dbReference>
<dbReference type="FunFam" id="3.40.190.10:FF:000004">
    <property type="entry name" value="Porphobilinogen deaminase"/>
    <property type="match status" value="1"/>
</dbReference>
<dbReference type="HAMAP" id="MF_00260">
    <property type="entry name" value="Porphobil_deam"/>
    <property type="match status" value="1"/>
</dbReference>
<feature type="domain" description="Porphobilinogen deaminase N-terminal" evidence="9">
    <location>
        <begin position="4"/>
        <end position="207"/>
    </location>
</feature>
<comment type="cofactor">
    <cofactor evidence="8">
        <name>dipyrromethane</name>
        <dbReference type="ChEBI" id="CHEBI:60342"/>
    </cofactor>
    <text evidence="8">Binds 1 dipyrromethane group covalently.</text>
</comment>
<dbReference type="Pfam" id="PF01379">
    <property type="entry name" value="Porphobil_deam"/>
    <property type="match status" value="1"/>
</dbReference>
<comment type="pathway">
    <text evidence="2 8">Porphyrin-containing compound metabolism; protoporphyrin-IX biosynthesis; coproporphyrinogen-III from 5-aminolevulinate: step 2/4.</text>
</comment>
<evidence type="ECO:0000259" key="10">
    <source>
        <dbReference type="Pfam" id="PF03900"/>
    </source>
</evidence>
<evidence type="ECO:0000256" key="6">
    <source>
        <dbReference type="ARBA" id="ARBA00023244"/>
    </source>
</evidence>
<organism evidence="11 12">
    <name type="scientific">Sulfuricurvum kujiense (strain ATCC BAA-921 / DSM 16994 / JCM 11577 / YK-1)</name>
    <dbReference type="NCBI Taxonomy" id="709032"/>
    <lineage>
        <taxon>Bacteria</taxon>
        <taxon>Pseudomonadati</taxon>
        <taxon>Campylobacterota</taxon>
        <taxon>Epsilonproteobacteria</taxon>
        <taxon>Campylobacterales</taxon>
        <taxon>Sulfurimonadaceae</taxon>
        <taxon>Sulfuricurvum</taxon>
    </lineage>
</organism>
<accession>E4U289</accession>
<dbReference type="STRING" id="709032.Sulku_0873"/>
<evidence type="ECO:0000313" key="12">
    <source>
        <dbReference type="Proteomes" id="UP000008721"/>
    </source>
</evidence>
<comment type="catalytic activity">
    <reaction evidence="7 8">
        <text>4 porphobilinogen + H2O = hydroxymethylbilane + 4 NH4(+)</text>
        <dbReference type="Rhea" id="RHEA:13185"/>
        <dbReference type="ChEBI" id="CHEBI:15377"/>
        <dbReference type="ChEBI" id="CHEBI:28938"/>
        <dbReference type="ChEBI" id="CHEBI:57845"/>
        <dbReference type="ChEBI" id="CHEBI:58126"/>
        <dbReference type="EC" id="2.5.1.61"/>
    </reaction>
</comment>
<dbReference type="SUPFAM" id="SSF54782">
    <property type="entry name" value="Porphobilinogen deaminase (hydroxymethylbilane synthase), C-terminal domain"/>
    <property type="match status" value="1"/>
</dbReference>
<dbReference type="Gene3D" id="3.30.160.40">
    <property type="entry name" value="Porphobilinogen deaminase, C-terminal domain"/>
    <property type="match status" value="1"/>
</dbReference>
<evidence type="ECO:0000259" key="9">
    <source>
        <dbReference type="Pfam" id="PF01379"/>
    </source>
</evidence>
<evidence type="ECO:0000256" key="4">
    <source>
        <dbReference type="ARBA" id="ARBA00011245"/>
    </source>
</evidence>
<evidence type="ECO:0000256" key="8">
    <source>
        <dbReference type="HAMAP-Rule" id="MF_00260"/>
    </source>
</evidence>
<dbReference type="InterPro" id="IPR022417">
    <property type="entry name" value="Porphobilin_deaminase_N"/>
</dbReference>
<dbReference type="InterPro" id="IPR022419">
    <property type="entry name" value="Porphobilin_deaminase_cofac_BS"/>
</dbReference>
<dbReference type="InterPro" id="IPR022418">
    <property type="entry name" value="Porphobilinogen_deaminase_C"/>
</dbReference>
<dbReference type="PRINTS" id="PR00151">
    <property type="entry name" value="PORPHBDMNASE"/>
</dbReference>
<dbReference type="PANTHER" id="PTHR11557">
    <property type="entry name" value="PORPHOBILINOGEN DEAMINASE"/>
    <property type="match status" value="1"/>
</dbReference>
<reference evidence="11 12" key="1">
    <citation type="journal article" date="2012" name="Stand. Genomic Sci.">
        <title>Complete genome sequence of the sulfur compounds oxidizing chemolithoautotroph Sulfuricurvum kujiense type strain (YK-1(T)).</title>
        <authorList>
            <person name="Han C."/>
            <person name="Kotsyurbenko O."/>
            <person name="Chertkov O."/>
            <person name="Held B."/>
            <person name="Lapidus A."/>
            <person name="Nolan M."/>
            <person name="Lucas S."/>
            <person name="Hammon N."/>
            <person name="Deshpande S."/>
            <person name="Cheng J.F."/>
            <person name="Tapia R."/>
            <person name="Goodwin L.A."/>
            <person name="Pitluck S."/>
            <person name="Liolios K."/>
            <person name="Pagani I."/>
            <person name="Ivanova N."/>
            <person name="Mavromatis K."/>
            <person name="Mikhailova N."/>
            <person name="Pati A."/>
            <person name="Chen A."/>
            <person name="Palaniappan K."/>
            <person name="Land M."/>
            <person name="Hauser L."/>
            <person name="Chang Y.J."/>
            <person name="Jeffries C.D."/>
            <person name="Brambilla E.M."/>
            <person name="Rohde M."/>
            <person name="Spring S."/>
            <person name="Sikorski J."/>
            <person name="Goker M."/>
            <person name="Woyke T."/>
            <person name="Bristow J."/>
            <person name="Eisen J.A."/>
            <person name="Markowitz V."/>
            <person name="Hugenholtz P."/>
            <person name="Kyrpides N.C."/>
            <person name="Klenk H.P."/>
            <person name="Detter J.C."/>
        </authorList>
    </citation>
    <scope>NUCLEOTIDE SEQUENCE [LARGE SCALE GENOMIC DNA]</scope>
    <source>
        <strain evidence="12">ATCC BAA-921 / DSM 16994 / JCM 11577 / YK-1</strain>
    </source>
</reference>
<dbReference type="PANTHER" id="PTHR11557:SF0">
    <property type="entry name" value="PORPHOBILINOGEN DEAMINASE"/>
    <property type="match status" value="1"/>
</dbReference>
<dbReference type="EC" id="2.5.1.61" evidence="8"/>
<dbReference type="CDD" id="cd13646">
    <property type="entry name" value="PBP2_EcHMBS_like"/>
    <property type="match status" value="1"/>
</dbReference>
<dbReference type="eggNOG" id="COG0181">
    <property type="taxonomic scope" value="Bacteria"/>
</dbReference>
<name>E4U289_SULKY</name>
<dbReference type="NCBIfam" id="TIGR00212">
    <property type="entry name" value="hemC"/>
    <property type="match status" value="1"/>
</dbReference>
<dbReference type="Proteomes" id="UP000008721">
    <property type="component" value="Chromosome"/>
</dbReference>
<dbReference type="SUPFAM" id="SSF53850">
    <property type="entry name" value="Periplasmic binding protein-like II"/>
    <property type="match status" value="1"/>
</dbReference>
<dbReference type="GO" id="GO:0004418">
    <property type="term" value="F:hydroxymethylbilane synthase activity"/>
    <property type="evidence" value="ECO:0007669"/>
    <property type="project" value="UniProtKB-UniRule"/>
</dbReference>
<dbReference type="InterPro" id="IPR036803">
    <property type="entry name" value="Porphobilinogen_deaminase_C_sf"/>
</dbReference>
<keyword evidence="5 8" id="KW-0808">Transferase</keyword>
<proteinExistence type="inferred from homology"/>
<comment type="similarity">
    <text evidence="3 8">Belongs to the HMBS family.</text>
</comment>
<dbReference type="GO" id="GO:0006782">
    <property type="term" value="P:protoporphyrinogen IX biosynthetic process"/>
    <property type="evidence" value="ECO:0007669"/>
    <property type="project" value="UniProtKB-UniRule"/>
</dbReference>
<dbReference type="PIRSF" id="PIRSF001438">
    <property type="entry name" value="4pyrrol_synth_OHMeBilane_synth"/>
    <property type="match status" value="1"/>
</dbReference>
<dbReference type="InterPro" id="IPR000860">
    <property type="entry name" value="HemC"/>
</dbReference>
<feature type="domain" description="Porphobilinogen deaminase C-terminal" evidence="10">
    <location>
        <begin position="226"/>
        <end position="295"/>
    </location>
</feature>
<dbReference type="KEGG" id="sku:Sulku_0873"/>
<dbReference type="OrthoDB" id="9810298at2"/>
<dbReference type="RefSeq" id="WP_013459736.1">
    <property type="nucleotide sequence ID" value="NC_014762.1"/>
</dbReference>
<dbReference type="FunFam" id="3.40.190.10:FF:000005">
    <property type="entry name" value="Porphobilinogen deaminase"/>
    <property type="match status" value="1"/>
</dbReference>
<dbReference type="Gene3D" id="3.40.190.10">
    <property type="entry name" value="Periplasmic binding protein-like II"/>
    <property type="match status" value="2"/>
</dbReference>
<dbReference type="AlphaFoldDB" id="E4U289"/>
<sequence length="313" mass="34145">MKKLTIATRGSKLALWQSNHIKSVIESQFSDVEVELKIIITSGDKILDVPLAKIGGKGLFLKEIEESMLRGEAQMAVHSLKDVPTVMPQGLLLSAITVREDVRDAMLSEKYPDIKSLPQGAVVGTSSLRRRMQLVQQRPDLVIKDLRGNVDTRIRKLKEGEFDAIILAAAGINRLGFSNLVQYFYPIALDEMLPAMGQGALGIETVNEPWVLEIAKFLEDENSRIETTIERGFVDTLQGGCQVPIGVSARVQPNGEVIVRSTLGMPDGSEVMGDEVVVAKGQTEGVGEAMAKRLIAQGAMELLHRAETMANKG</sequence>
<protein>
    <recommendedName>
        <fullName evidence="8">Porphobilinogen deaminase</fullName>
        <shortName evidence="8">PBG</shortName>
        <ecNumber evidence="8">2.5.1.61</ecNumber>
    </recommendedName>
    <alternativeName>
        <fullName evidence="8">Hydroxymethylbilane synthase</fullName>
        <shortName evidence="8">HMBS</shortName>
    </alternativeName>
    <alternativeName>
        <fullName evidence="8">Pre-uroporphyrinogen synthase</fullName>
    </alternativeName>
</protein>
<evidence type="ECO:0000256" key="1">
    <source>
        <dbReference type="ARBA" id="ARBA00002869"/>
    </source>
</evidence>
<evidence type="ECO:0000256" key="3">
    <source>
        <dbReference type="ARBA" id="ARBA00005638"/>
    </source>
</evidence>
<evidence type="ECO:0000256" key="5">
    <source>
        <dbReference type="ARBA" id="ARBA00022679"/>
    </source>
</evidence>